<dbReference type="Pfam" id="PF02836">
    <property type="entry name" value="Glyco_hydro_2_C"/>
    <property type="match status" value="1"/>
</dbReference>
<evidence type="ECO:0000313" key="3">
    <source>
        <dbReference type="EMBL" id="MCW1915664.1"/>
    </source>
</evidence>
<proteinExistence type="predicted"/>
<dbReference type="InterPro" id="IPR006103">
    <property type="entry name" value="Glyco_hydro_2_cat"/>
</dbReference>
<evidence type="ECO:0000256" key="1">
    <source>
        <dbReference type="SAM" id="SignalP"/>
    </source>
</evidence>
<sequence length="429" mass="46516">MKLPLILAALTFLDLSATALAQGGPITMQRKSSGGWELVRDGKPFFLRGAGGHEHLDVLQASGGNAIRTWGIDALTATHDGLPLTERAKKHNLTIVAGLWVAHERHGFNYSDPAQVQKQREQIRASIAKWKHESSIGIWGLGNEMEGPTANGQDSRIWKEIEALAKIVKEEDPTRLVMTVVAGAAPAKVKGVKDHCPSIDILGVNAYASASGAGKQVKDAGWDKPFALTEFGPSGHWEVPHTPWNAPIEPSSREKAAKYFATQQLVAEESAGLCVGTFAFLWGQKQETTSTWYGMFLKSGEKLPAVDAVSRAWTGEWPANRCPRIEAFSAPALASSVAPGQAVEVKLDVADPNGDEVNLDWRIAPESTDRKEGGDHERAPEEKPLAMEAAGEKAWKFTAPQEKGAYRLFLYVRDGKDAASAENIPFLVK</sequence>
<dbReference type="SUPFAM" id="SSF51445">
    <property type="entry name" value="(Trans)glycosidases"/>
    <property type="match status" value="1"/>
</dbReference>
<organism evidence="3 4">
    <name type="scientific">Luteolibacter rhizosphaerae</name>
    <dbReference type="NCBI Taxonomy" id="2989719"/>
    <lineage>
        <taxon>Bacteria</taxon>
        <taxon>Pseudomonadati</taxon>
        <taxon>Verrucomicrobiota</taxon>
        <taxon>Verrucomicrobiia</taxon>
        <taxon>Verrucomicrobiales</taxon>
        <taxon>Verrucomicrobiaceae</taxon>
        <taxon>Luteolibacter</taxon>
    </lineage>
</organism>
<feature type="domain" description="Glycoside hydrolase family 2 catalytic" evidence="2">
    <location>
        <begin position="109"/>
        <end position="209"/>
    </location>
</feature>
<dbReference type="Gene3D" id="3.20.20.80">
    <property type="entry name" value="Glycosidases"/>
    <property type="match status" value="1"/>
</dbReference>
<keyword evidence="1" id="KW-0732">Signal</keyword>
<evidence type="ECO:0000313" key="4">
    <source>
        <dbReference type="Proteomes" id="UP001165653"/>
    </source>
</evidence>
<accession>A0ABT3G737</accession>
<feature type="chain" id="PRO_5045170743" description="Glycoside hydrolase family 2 catalytic domain-containing protein" evidence="1">
    <location>
        <begin position="22"/>
        <end position="429"/>
    </location>
</feature>
<gene>
    <name evidence="3" type="ORF">OJ996_18910</name>
</gene>
<keyword evidence="4" id="KW-1185">Reference proteome</keyword>
<dbReference type="RefSeq" id="WP_264515219.1">
    <property type="nucleotide sequence ID" value="NZ_JAPDDR010000010.1"/>
</dbReference>
<comment type="caution">
    <text evidence="3">The sequence shown here is derived from an EMBL/GenBank/DDBJ whole genome shotgun (WGS) entry which is preliminary data.</text>
</comment>
<dbReference type="InterPro" id="IPR017853">
    <property type="entry name" value="GH"/>
</dbReference>
<dbReference type="EMBL" id="JAPDDR010000010">
    <property type="protein sequence ID" value="MCW1915664.1"/>
    <property type="molecule type" value="Genomic_DNA"/>
</dbReference>
<reference evidence="3" key="1">
    <citation type="submission" date="2022-10" db="EMBL/GenBank/DDBJ databases">
        <title>Luteolibacter sp. GHJ8, whole genome shotgun sequencing project.</title>
        <authorList>
            <person name="Zhao G."/>
            <person name="Shen L."/>
        </authorList>
    </citation>
    <scope>NUCLEOTIDE SEQUENCE</scope>
    <source>
        <strain evidence="3">GHJ8</strain>
    </source>
</reference>
<name>A0ABT3G737_9BACT</name>
<protein>
    <recommendedName>
        <fullName evidence="2">Glycoside hydrolase family 2 catalytic domain-containing protein</fullName>
    </recommendedName>
</protein>
<feature type="signal peptide" evidence="1">
    <location>
        <begin position="1"/>
        <end position="21"/>
    </location>
</feature>
<evidence type="ECO:0000259" key="2">
    <source>
        <dbReference type="Pfam" id="PF02836"/>
    </source>
</evidence>
<dbReference type="Proteomes" id="UP001165653">
    <property type="component" value="Unassembled WGS sequence"/>
</dbReference>